<dbReference type="EC" id="2.7.1.39" evidence="8"/>
<comment type="similarity">
    <text evidence="7 8">Belongs to the pseudomonas-type ThrB family.</text>
</comment>
<evidence type="ECO:0000256" key="1">
    <source>
        <dbReference type="ARBA" id="ARBA00022605"/>
    </source>
</evidence>
<dbReference type="Pfam" id="PF01636">
    <property type="entry name" value="APH"/>
    <property type="match status" value="1"/>
</dbReference>
<dbReference type="PANTHER" id="PTHR21064">
    <property type="entry name" value="AMINOGLYCOSIDE PHOSPHOTRANSFERASE DOMAIN-CONTAINING PROTEIN-RELATED"/>
    <property type="match status" value="1"/>
</dbReference>
<dbReference type="RefSeq" id="WP_304995418.1">
    <property type="nucleotide sequence ID" value="NZ_CP101717.1"/>
</dbReference>
<dbReference type="InterPro" id="IPR002575">
    <property type="entry name" value="Aminoglycoside_PTrfase"/>
</dbReference>
<evidence type="ECO:0000256" key="3">
    <source>
        <dbReference type="ARBA" id="ARBA00022697"/>
    </source>
</evidence>
<evidence type="ECO:0000313" key="10">
    <source>
        <dbReference type="EMBL" id="WLD58131.1"/>
    </source>
</evidence>
<keyword evidence="3 8" id="KW-0791">Threonine biosynthesis</keyword>
<dbReference type="AlphaFoldDB" id="A0AB38YFK8"/>
<dbReference type="HAMAP" id="MF_00301">
    <property type="entry name" value="Homoser_kinase_2"/>
    <property type="match status" value="1"/>
</dbReference>
<proteinExistence type="inferred from homology"/>
<evidence type="ECO:0000256" key="2">
    <source>
        <dbReference type="ARBA" id="ARBA00022679"/>
    </source>
</evidence>
<comment type="pathway">
    <text evidence="8">Amino-acid biosynthesis; L-threonine biosynthesis; L-threonine from L-aspartate: step 4/5.</text>
</comment>
<protein>
    <recommendedName>
        <fullName evidence="8">Homoserine kinase</fullName>
        <shortName evidence="8">HK</shortName>
        <shortName evidence="8">HSK</shortName>
        <ecNumber evidence="8">2.7.1.39</ecNumber>
    </recommendedName>
</protein>
<keyword evidence="5 8" id="KW-0418">Kinase</keyword>
<evidence type="ECO:0000256" key="7">
    <source>
        <dbReference type="ARBA" id="ARBA00038240"/>
    </source>
</evidence>
<dbReference type="EMBL" id="CP101717">
    <property type="protein sequence ID" value="WLD58131.1"/>
    <property type="molecule type" value="Genomic_DNA"/>
</dbReference>
<name>A0AB38YFK8_9GAMM</name>
<gene>
    <name evidence="8" type="primary">thrB</name>
    <name evidence="10" type="ORF">NFC81_15670</name>
</gene>
<evidence type="ECO:0000256" key="8">
    <source>
        <dbReference type="HAMAP-Rule" id="MF_00301"/>
    </source>
</evidence>
<dbReference type="GO" id="GO:0009088">
    <property type="term" value="P:threonine biosynthetic process"/>
    <property type="evidence" value="ECO:0007669"/>
    <property type="project" value="UniProtKB-UniRule"/>
</dbReference>
<dbReference type="InterPro" id="IPR050249">
    <property type="entry name" value="Pseudomonas-type_ThrB"/>
</dbReference>
<evidence type="ECO:0000259" key="9">
    <source>
        <dbReference type="Pfam" id="PF01636"/>
    </source>
</evidence>
<dbReference type="SUPFAM" id="SSF56112">
    <property type="entry name" value="Protein kinase-like (PK-like)"/>
    <property type="match status" value="1"/>
</dbReference>
<evidence type="ECO:0000256" key="5">
    <source>
        <dbReference type="ARBA" id="ARBA00022777"/>
    </source>
</evidence>
<dbReference type="Gene3D" id="3.30.200.20">
    <property type="entry name" value="Phosphorylase Kinase, domain 1"/>
    <property type="match status" value="1"/>
</dbReference>
<keyword evidence="4 8" id="KW-0547">Nucleotide-binding</keyword>
<accession>A0AB38YFK8</accession>
<dbReference type="GO" id="GO:0005524">
    <property type="term" value="F:ATP binding"/>
    <property type="evidence" value="ECO:0007669"/>
    <property type="project" value="UniProtKB-KW"/>
</dbReference>
<evidence type="ECO:0000256" key="6">
    <source>
        <dbReference type="ARBA" id="ARBA00022840"/>
    </source>
</evidence>
<reference evidence="10" key="1">
    <citation type="submission" date="2022-07" db="EMBL/GenBank/DDBJ databases">
        <title>Complete genome sequence of Salinispirillum sp. LH10-3-1 capable of multiple carbohydrate inversion isolated from a soda lake.</title>
        <authorList>
            <person name="Liu J."/>
            <person name="Zhai Y."/>
            <person name="Zhang H."/>
            <person name="Yang H."/>
            <person name="Qu J."/>
            <person name="Li J."/>
        </authorList>
    </citation>
    <scope>NUCLEOTIDE SEQUENCE</scope>
    <source>
        <strain evidence="10">LH 10-3-1</strain>
    </source>
</reference>
<feature type="domain" description="Aminoglycoside phosphotransferase" evidence="9">
    <location>
        <begin position="28"/>
        <end position="248"/>
    </location>
</feature>
<keyword evidence="6 8" id="KW-0067">ATP-binding</keyword>
<dbReference type="CDD" id="cd05153">
    <property type="entry name" value="HomoserineK_II"/>
    <property type="match status" value="1"/>
</dbReference>
<organism evidence="10">
    <name type="scientific">Salinispirillum sp. LH 10-3-1</name>
    <dbReference type="NCBI Taxonomy" id="2952525"/>
    <lineage>
        <taxon>Bacteria</taxon>
        <taxon>Pseudomonadati</taxon>
        <taxon>Pseudomonadota</taxon>
        <taxon>Gammaproteobacteria</taxon>
        <taxon>Oceanospirillales</taxon>
        <taxon>Saccharospirillaceae</taxon>
        <taxon>Salinispirillum</taxon>
    </lineage>
</organism>
<keyword evidence="2 8" id="KW-0808">Transferase</keyword>
<dbReference type="Gene3D" id="3.90.1200.10">
    <property type="match status" value="1"/>
</dbReference>
<dbReference type="GO" id="GO:0004413">
    <property type="term" value="F:homoserine kinase activity"/>
    <property type="evidence" value="ECO:0007669"/>
    <property type="project" value="UniProtKB-UniRule"/>
</dbReference>
<keyword evidence="1 8" id="KW-0028">Amino-acid biosynthesis</keyword>
<sequence length="305" mass="33711">MSVFTPLTTAQIVPWLAAHGITELHQHRGIAGGTVNTNYWLTTNEGEWILTLVEDRDAAAVEPVVELMAALADQQLAVPQVRRTLDGASVSTLANKPATLVAALPGRQPETDAESCQQIGQFLGRLHQQHLDLPPVAMNFGPTWQAERVAAWQLQLPANKAAHLRQSWQRLATLWEVDLPMAWTHGDLFPDNALFDEGRLSTVIDWYFASWAPCIWDVAVAINAWCAASSLQTPEVQALLAGYQAARPLSDLELRWLPTMREAAALRFWLSRLDAQAQSPASAEVTVKSPDEQENMLLDLQHLHG</sequence>
<dbReference type="PANTHER" id="PTHR21064:SF6">
    <property type="entry name" value="AMINOGLYCOSIDE PHOSPHOTRANSFERASE DOMAIN-CONTAINING PROTEIN"/>
    <property type="match status" value="1"/>
</dbReference>
<evidence type="ECO:0000256" key="4">
    <source>
        <dbReference type="ARBA" id="ARBA00022741"/>
    </source>
</evidence>
<dbReference type="InterPro" id="IPR011009">
    <property type="entry name" value="Kinase-like_dom_sf"/>
</dbReference>
<dbReference type="InterPro" id="IPR005280">
    <property type="entry name" value="Homoserine_kinase_II"/>
</dbReference>
<comment type="catalytic activity">
    <reaction evidence="8">
        <text>L-homoserine + ATP = O-phospho-L-homoserine + ADP + H(+)</text>
        <dbReference type="Rhea" id="RHEA:13985"/>
        <dbReference type="ChEBI" id="CHEBI:15378"/>
        <dbReference type="ChEBI" id="CHEBI:30616"/>
        <dbReference type="ChEBI" id="CHEBI:57476"/>
        <dbReference type="ChEBI" id="CHEBI:57590"/>
        <dbReference type="ChEBI" id="CHEBI:456216"/>
        <dbReference type="EC" id="2.7.1.39"/>
    </reaction>
</comment>